<feature type="domain" description="Response regulatory" evidence="6">
    <location>
        <begin position="7"/>
        <end position="124"/>
    </location>
</feature>
<dbReference type="PROSITE" id="PS50110">
    <property type="entry name" value="RESPONSE_REGULATORY"/>
    <property type="match status" value="2"/>
</dbReference>
<evidence type="ECO:0000313" key="8">
    <source>
        <dbReference type="EMBL" id="MCY1073423.1"/>
    </source>
</evidence>
<evidence type="ECO:0000256" key="3">
    <source>
        <dbReference type="ARBA" id="ARBA00022553"/>
    </source>
</evidence>
<dbReference type="Proteomes" id="UP001207654">
    <property type="component" value="Unassembled WGS sequence"/>
</dbReference>
<keyword evidence="9" id="KW-1185">Reference proteome</keyword>
<evidence type="ECO:0000259" key="5">
    <source>
        <dbReference type="PROSITE" id="PS50109"/>
    </source>
</evidence>
<evidence type="ECO:0000259" key="7">
    <source>
        <dbReference type="PROSITE" id="PS50112"/>
    </source>
</evidence>
<feature type="domain" description="Response regulatory" evidence="6">
    <location>
        <begin position="522"/>
        <end position="637"/>
    </location>
</feature>
<dbReference type="SMART" id="SM00388">
    <property type="entry name" value="HisKA"/>
    <property type="match status" value="1"/>
</dbReference>
<dbReference type="InterPro" id="IPR003661">
    <property type="entry name" value="HisK_dim/P_dom"/>
</dbReference>
<dbReference type="Pfam" id="PF08448">
    <property type="entry name" value="PAS_4"/>
    <property type="match status" value="1"/>
</dbReference>
<name>A0ABT3ZVI8_9BACT</name>
<evidence type="ECO:0000313" key="9">
    <source>
        <dbReference type="Proteomes" id="UP001207654"/>
    </source>
</evidence>
<evidence type="ECO:0000256" key="4">
    <source>
        <dbReference type="PROSITE-ProRule" id="PRU00169"/>
    </source>
</evidence>
<comment type="catalytic activity">
    <reaction evidence="1">
        <text>ATP + protein L-histidine = ADP + protein N-phospho-L-histidine.</text>
        <dbReference type="EC" id="2.7.13.3"/>
    </reaction>
</comment>
<keyword evidence="3 4" id="KW-0597">Phosphoprotein</keyword>
<dbReference type="InterPro" id="IPR004358">
    <property type="entry name" value="Sig_transdc_His_kin-like_C"/>
</dbReference>
<proteinExistence type="predicted"/>
<dbReference type="InterPro" id="IPR003594">
    <property type="entry name" value="HATPase_dom"/>
</dbReference>
<feature type="domain" description="PAS" evidence="7">
    <location>
        <begin position="136"/>
        <end position="181"/>
    </location>
</feature>
<accession>A0ABT3ZVI8</accession>
<dbReference type="SUPFAM" id="SSF47384">
    <property type="entry name" value="Homodimeric domain of signal transducing histidine kinase"/>
    <property type="match status" value="1"/>
</dbReference>
<dbReference type="EMBL" id="JAPNKA010000001">
    <property type="protein sequence ID" value="MCY1073423.1"/>
    <property type="molecule type" value="Genomic_DNA"/>
</dbReference>
<dbReference type="SUPFAM" id="SSF52172">
    <property type="entry name" value="CheY-like"/>
    <property type="match status" value="2"/>
</dbReference>
<dbReference type="Gene3D" id="3.40.50.2300">
    <property type="match status" value="2"/>
</dbReference>
<dbReference type="RefSeq" id="WP_267532431.1">
    <property type="nucleotide sequence ID" value="NZ_JAPNKA010000001.1"/>
</dbReference>
<dbReference type="PROSITE" id="PS50112">
    <property type="entry name" value="PAS"/>
    <property type="match status" value="1"/>
</dbReference>
<evidence type="ECO:0000259" key="6">
    <source>
        <dbReference type="PROSITE" id="PS50110"/>
    </source>
</evidence>
<dbReference type="Pfam" id="PF02518">
    <property type="entry name" value="HATPase_c"/>
    <property type="match status" value="1"/>
</dbReference>
<dbReference type="InterPro" id="IPR000014">
    <property type="entry name" value="PAS"/>
</dbReference>
<evidence type="ECO:0000256" key="2">
    <source>
        <dbReference type="ARBA" id="ARBA00012438"/>
    </source>
</evidence>
<dbReference type="SMART" id="SM00448">
    <property type="entry name" value="REC"/>
    <property type="match status" value="2"/>
</dbReference>
<dbReference type="Gene3D" id="3.30.565.10">
    <property type="entry name" value="Histidine kinase-like ATPase, C-terminal domain"/>
    <property type="match status" value="1"/>
</dbReference>
<dbReference type="CDD" id="cd00130">
    <property type="entry name" value="PAS"/>
    <property type="match status" value="1"/>
</dbReference>
<sequence length="638" mass="69528">MSHRETILLNINDNEANRYAVTRLLRAAGFQVREGGTGAEALQLASEVLPDLIVLDVKLPDLNGIEVCRRLKADPRTASIAVLHLSANYIRTENKVEGLESGADGYLAQPVDSAELLATVRSLLRMRLAEEEARAAALQWKSTFDSLGDGVCLLDRGGRVMRANQALLELLGLPEAQVLGRPFDELMRAAAGTEGELPPSCGAVLSCREETEVTLGERHYRVAANPVEGSEGAVVGAVRILTDITSRRELEDALRQRAVDLAEADRRKDEFLAMLAHELRNPLAAIVNAVHLEAASQPEGRVSKSIQVMTRQSQHLARMVDDLLDVSRFNRGHIELRRAPVDLRQVVQHSVEARRRSLEEKGLHLEVAVPGSGSLLLQGDATRLEQVVSNLLDNARKYTEPGGHVFVGVTVEGVGQERQAVLCVRDTGIGMSPELSARVFELFVQAQQQLARSSGGLGIGLTLVRRLVELHGGEVTAHSEGEGKGSELVVRLPLEAEQAVSVPVPAPPQQLESTGGEPSARRVLLVEDNEDTREVLRELLEMWGHRVEVAEDGFKGVQLFPSLRPHVALVDLGLPGMDGFQVARKIREAEGGRDVYLVALTGYSGEHRTQAVEAGFNLHMVKPVKPDDLERLLEQLPG</sequence>
<comment type="caution">
    <text evidence="8">The sequence shown here is derived from an EMBL/GenBank/DDBJ whole genome shotgun (WGS) entry which is preliminary data.</text>
</comment>
<organism evidence="8 9">
    <name type="scientific">Archangium lansingense</name>
    <dbReference type="NCBI Taxonomy" id="2995310"/>
    <lineage>
        <taxon>Bacteria</taxon>
        <taxon>Pseudomonadati</taxon>
        <taxon>Myxococcota</taxon>
        <taxon>Myxococcia</taxon>
        <taxon>Myxococcales</taxon>
        <taxon>Cystobacterineae</taxon>
        <taxon>Archangiaceae</taxon>
        <taxon>Archangium</taxon>
    </lineage>
</organism>
<dbReference type="InterPro" id="IPR001789">
    <property type="entry name" value="Sig_transdc_resp-reg_receiver"/>
</dbReference>
<dbReference type="PRINTS" id="PR00344">
    <property type="entry name" value="BCTRLSENSOR"/>
</dbReference>
<dbReference type="InterPro" id="IPR036097">
    <property type="entry name" value="HisK_dim/P_sf"/>
</dbReference>
<dbReference type="Gene3D" id="6.10.250.690">
    <property type="match status" value="1"/>
</dbReference>
<dbReference type="PANTHER" id="PTHR43547:SF2">
    <property type="entry name" value="HYBRID SIGNAL TRANSDUCTION HISTIDINE KINASE C"/>
    <property type="match status" value="1"/>
</dbReference>
<dbReference type="InterPro" id="IPR013656">
    <property type="entry name" value="PAS_4"/>
</dbReference>
<reference evidence="8 9" key="1">
    <citation type="submission" date="2022-11" db="EMBL/GenBank/DDBJ databases">
        <title>Minimal conservation of predation-associated metabolite biosynthetic gene clusters underscores biosynthetic potential of Myxococcota including descriptions for ten novel species: Archangium lansinium sp. nov., Myxococcus landrumus sp. nov., Nannocystis bai.</title>
        <authorList>
            <person name="Ahearne A."/>
            <person name="Stevens C."/>
            <person name="Phillips K."/>
        </authorList>
    </citation>
    <scope>NUCLEOTIDE SEQUENCE [LARGE SCALE GENOMIC DNA]</scope>
    <source>
        <strain evidence="8 9">MIWBW</strain>
    </source>
</reference>
<dbReference type="CDD" id="cd00082">
    <property type="entry name" value="HisKA"/>
    <property type="match status" value="1"/>
</dbReference>
<evidence type="ECO:0000256" key="1">
    <source>
        <dbReference type="ARBA" id="ARBA00000085"/>
    </source>
</evidence>
<dbReference type="PROSITE" id="PS50109">
    <property type="entry name" value="HIS_KIN"/>
    <property type="match status" value="1"/>
</dbReference>
<feature type="domain" description="Histidine kinase" evidence="5">
    <location>
        <begin position="274"/>
        <end position="496"/>
    </location>
</feature>
<dbReference type="Pfam" id="PF00512">
    <property type="entry name" value="HisKA"/>
    <property type="match status" value="1"/>
</dbReference>
<feature type="modified residue" description="4-aspartylphosphate" evidence="4">
    <location>
        <position position="56"/>
    </location>
</feature>
<dbReference type="CDD" id="cd17580">
    <property type="entry name" value="REC_2_DhkD-like"/>
    <property type="match status" value="1"/>
</dbReference>
<dbReference type="SUPFAM" id="SSF55874">
    <property type="entry name" value="ATPase domain of HSP90 chaperone/DNA topoisomerase II/histidine kinase"/>
    <property type="match status" value="1"/>
</dbReference>
<dbReference type="SMART" id="SM00091">
    <property type="entry name" value="PAS"/>
    <property type="match status" value="1"/>
</dbReference>
<dbReference type="PANTHER" id="PTHR43547">
    <property type="entry name" value="TWO-COMPONENT HISTIDINE KINASE"/>
    <property type="match status" value="1"/>
</dbReference>
<dbReference type="EC" id="2.7.13.3" evidence="2"/>
<dbReference type="InterPro" id="IPR011006">
    <property type="entry name" value="CheY-like_superfamily"/>
</dbReference>
<dbReference type="NCBIfam" id="TIGR00229">
    <property type="entry name" value="sensory_box"/>
    <property type="match status" value="1"/>
</dbReference>
<protein>
    <recommendedName>
        <fullName evidence="2">histidine kinase</fullName>
        <ecNumber evidence="2">2.7.13.3</ecNumber>
    </recommendedName>
</protein>
<dbReference type="Gene3D" id="1.10.287.130">
    <property type="match status" value="1"/>
</dbReference>
<feature type="modified residue" description="4-aspartylphosphate" evidence="4">
    <location>
        <position position="571"/>
    </location>
</feature>
<dbReference type="Gene3D" id="3.30.450.20">
    <property type="entry name" value="PAS domain"/>
    <property type="match status" value="1"/>
</dbReference>
<dbReference type="SMART" id="SM00387">
    <property type="entry name" value="HATPase_c"/>
    <property type="match status" value="1"/>
</dbReference>
<dbReference type="SUPFAM" id="SSF55785">
    <property type="entry name" value="PYP-like sensor domain (PAS domain)"/>
    <property type="match status" value="1"/>
</dbReference>
<dbReference type="InterPro" id="IPR036890">
    <property type="entry name" value="HATPase_C_sf"/>
</dbReference>
<dbReference type="InterPro" id="IPR005467">
    <property type="entry name" value="His_kinase_dom"/>
</dbReference>
<dbReference type="Pfam" id="PF00072">
    <property type="entry name" value="Response_reg"/>
    <property type="match status" value="2"/>
</dbReference>
<dbReference type="InterPro" id="IPR035965">
    <property type="entry name" value="PAS-like_dom_sf"/>
</dbReference>
<gene>
    <name evidence="8" type="ORF">OV287_02910</name>
</gene>